<dbReference type="PANTHER" id="PTHR32246:SF173">
    <property type="entry name" value="C2 DOMAIN-CONTAINING PROTEIN"/>
    <property type="match status" value="1"/>
</dbReference>
<dbReference type="InterPro" id="IPR044750">
    <property type="entry name" value="C2_SRC2/BAP"/>
</dbReference>
<feature type="compositionally biased region" description="Low complexity" evidence="1">
    <location>
        <begin position="438"/>
        <end position="447"/>
    </location>
</feature>
<dbReference type="EMBL" id="SDRB02010218">
    <property type="protein sequence ID" value="THG07150.1"/>
    <property type="molecule type" value="Genomic_DNA"/>
</dbReference>
<dbReference type="Gene3D" id="2.60.40.150">
    <property type="entry name" value="C2 domain"/>
    <property type="match status" value="2"/>
</dbReference>
<comment type="caution">
    <text evidence="3">The sequence shown here is derived from an EMBL/GenBank/DDBJ whole genome shotgun (WGS) entry which is preliminary data.</text>
</comment>
<dbReference type="SUPFAM" id="SSF49562">
    <property type="entry name" value="C2 domain (Calcium/lipid-binding domain, CaLB)"/>
    <property type="match status" value="2"/>
</dbReference>
<feature type="region of interest" description="Disordered" evidence="1">
    <location>
        <begin position="407"/>
        <end position="458"/>
    </location>
</feature>
<dbReference type="CDD" id="cd04051">
    <property type="entry name" value="C2_SRC2_like"/>
    <property type="match status" value="2"/>
</dbReference>
<feature type="compositionally biased region" description="Low complexity" evidence="1">
    <location>
        <begin position="575"/>
        <end position="591"/>
    </location>
</feature>
<keyword evidence="4" id="KW-1185">Reference proteome</keyword>
<dbReference type="PANTHER" id="PTHR32246">
    <property type="entry name" value="INGRESSION PROTEIN FIC1"/>
    <property type="match status" value="1"/>
</dbReference>
<dbReference type="Proteomes" id="UP000306102">
    <property type="component" value="Unassembled WGS sequence"/>
</dbReference>
<dbReference type="PROSITE" id="PS50004">
    <property type="entry name" value="C2"/>
    <property type="match status" value="2"/>
</dbReference>
<proteinExistence type="predicted"/>
<evidence type="ECO:0000313" key="4">
    <source>
        <dbReference type="Proteomes" id="UP000306102"/>
    </source>
</evidence>
<dbReference type="InterPro" id="IPR000008">
    <property type="entry name" value="C2_dom"/>
</dbReference>
<name>A0A4S4DV21_CAMSN</name>
<feature type="compositionally biased region" description="Low complexity" evidence="1">
    <location>
        <begin position="542"/>
        <end position="567"/>
    </location>
</feature>
<feature type="region of interest" description="Disordered" evidence="1">
    <location>
        <begin position="213"/>
        <end position="233"/>
    </location>
</feature>
<evidence type="ECO:0000259" key="2">
    <source>
        <dbReference type="PROSITE" id="PS50004"/>
    </source>
</evidence>
<evidence type="ECO:0000256" key="1">
    <source>
        <dbReference type="SAM" id="MobiDB-lite"/>
    </source>
</evidence>
<reference evidence="3 4" key="1">
    <citation type="journal article" date="2018" name="Proc. Natl. Acad. Sci. U.S.A.">
        <title>Draft genome sequence of Camellia sinensis var. sinensis provides insights into the evolution of the tea genome and tea quality.</title>
        <authorList>
            <person name="Wei C."/>
            <person name="Yang H."/>
            <person name="Wang S."/>
            <person name="Zhao J."/>
            <person name="Liu C."/>
            <person name="Gao L."/>
            <person name="Xia E."/>
            <person name="Lu Y."/>
            <person name="Tai Y."/>
            <person name="She G."/>
            <person name="Sun J."/>
            <person name="Cao H."/>
            <person name="Tong W."/>
            <person name="Gao Q."/>
            <person name="Li Y."/>
            <person name="Deng W."/>
            <person name="Jiang X."/>
            <person name="Wang W."/>
            <person name="Chen Q."/>
            <person name="Zhang S."/>
            <person name="Li H."/>
            <person name="Wu J."/>
            <person name="Wang P."/>
            <person name="Li P."/>
            <person name="Shi C."/>
            <person name="Zheng F."/>
            <person name="Jian J."/>
            <person name="Huang B."/>
            <person name="Shan D."/>
            <person name="Shi M."/>
            <person name="Fang C."/>
            <person name="Yue Y."/>
            <person name="Li F."/>
            <person name="Li D."/>
            <person name="Wei S."/>
            <person name="Han B."/>
            <person name="Jiang C."/>
            <person name="Yin Y."/>
            <person name="Xia T."/>
            <person name="Zhang Z."/>
            <person name="Bennetzen J.L."/>
            <person name="Zhao S."/>
            <person name="Wan X."/>
        </authorList>
    </citation>
    <scope>NUCLEOTIDE SEQUENCE [LARGE SCALE GENOMIC DNA]</scope>
    <source>
        <strain evidence="4">cv. Shuchazao</strain>
        <tissue evidence="3">Leaf</tissue>
    </source>
</reference>
<feature type="compositionally biased region" description="Acidic residues" evidence="1">
    <location>
        <begin position="481"/>
        <end position="498"/>
    </location>
</feature>
<feature type="domain" description="C2" evidence="2">
    <location>
        <begin position="222"/>
        <end position="358"/>
    </location>
</feature>
<organism evidence="3 4">
    <name type="scientific">Camellia sinensis var. sinensis</name>
    <name type="common">China tea</name>
    <dbReference type="NCBI Taxonomy" id="542762"/>
    <lineage>
        <taxon>Eukaryota</taxon>
        <taxon>Viridiplantae</taxon>
        <taxon>Streptophyta</taxon>
        <taxon>Embryophyta</taxon>
        <taxon>Tracheophyta</taxon>
        <taxon>Spermatophyta</taxon>
        <taxon>Magnoliopsida</taxon>
        <taxon>eudicotyledons</taxon>
        <taxon>Gunneridae</taxon>
        <taxon>Pentapetalae</taxon>
        <taxon>asterids</taxon>
        <taxon>Ericales</taxon>
        <taxon>Theaceae</taxon>
        <taxon>Camellia</taxon>
    </lineage>
</organism>
<feature type="compositionally biased region" description="Polar residues" evidence="1">
    <location>
        <begin position="516"/>
        <end position="536"/>
    </location>
</feature>
<feature type="domain" description="C2" evidence="2">
    <location>
        <begin position="1"/>
        <end position="119"/>
    </location>
</feature>
<accession>A0A4S4DV21</accession>
<dbReference type="SMART" id="SM00239">
    <property type="entry name" value="C2"/>
    <property type="match status" value="2"/>
</dbReference>
<sequence length="636" mass="72337">MWFVIIQVKMERQLEITIVWAKGLKDVGHFSKMDVYVSVAISGNPCTHQKTPVDKDGGSTPSWNYPRKFTIDEGAIQMNGLNLIFMLRHERTLLGDKDVGEVHVPVKGLLNNAGDSKSPVSAEYPVRKPSGNQRRTKVCLQIRSGYPTPASSGYKYPLPAGYPPMAQGYGYLPMQQPQQAPTNNRFRLGAGLVGGLIGGMLIGEMASDAAGYHGWSTPSSPSPAALQRAISRSSGPQWITKERQIPNGRTLAWISAKNLRDIRFFGKMKVYAIISITGGPSTGHKSEFRTSVDYERETNPKWKNTRMDFRLHNPSLQNNLLYLNINFYCTRILGDKHVGGVCVSVKRLFDMTSRNGTASQAVRYPVVTSSGEKQGFVDFSFAFGEPIPQRQYGSTSRGTNYRIATTQANDIDDQDNQDNYGSDLSSNDANDIDDQDNQDNYGGDQSNSNNYRTYKGSNYKVHQNHDYDYRDYQENNYESDQGNDYDYGDDQDNNDGDYQDNGYRDDQGNVYDYMDNQDNNYGNYQENNYRGDQGNNYDYRGNQQNNYENYQENNYGVNQDNNYNDQENNYEDYQENYGGDQGNNYDYGDNQENSYRSNVGNNYDYGDNQENSYRSIMLLKEKKKKNFWPIKPHCES</sequence>
<feature type="region of interest" description="Disordered" evidence="1">
    <location>
        <begin position="474"/>
        <end position="596"/>
    </location>
</feature>
<dbReference type="Pfam" id="PF00168">
    <property type="entry name" value="C2"/>
    <property type="match status" value="2"/>
</dbReference>
<dbReference type="InterPro" id="IPR035892">
    <property type="entry name" value="C2_domain_sf"/>
</dbReference>
<protein>
    <recommendedName>
        <fullName evidence="2">C2 domain-containing protein</fullName>
    </recommendedName>
</protein>
<evidence type="ECO:0000313" key="3">
    <source>
        <dbReference type="EMBL" id="THG07150.1"/>
    </source>
</evidence>
<gene>
    <name evidence="3" type="ORF">TEA_019250</name>
</gene>
<dbReference type="AlphaFoldDB" id="A0A4S4DV21"/>
<dbReference type="GO" id="GO:0006952">
    <property type="term" value="P:defense response"/>
    <property type="evidence" value="ECO:0007669"/>
    <property type="project" value="InterPro"/>
</dbReference>